<feature type="region of interest" description="Disordered" evidence="1">
    <location>
        <begin position="1"/>
        <end position="71"/>
    </location>
</feature>
<feature type="compositionally biased region" description="Basic and acidic residues" evidence="1">
    <location>
        <begin position="1"/>
        <end position="17"/>
    </location>
</feature>
<comment type="caution">
    <text evidence="2">The sequence shown here is derived from an EMBL/GenBank/DDBJ whole genome shotgun (WGS) entry which is preliminary data.</text>
</comment>
<sequence length="114" mass="12356">MEDKRTTALRPKSEQRVMRASSRRGNGPNGHRELISGVSPEKGINELWPAGAPPAAGLKRRTTGGSESRSACWRPNVSLASRYADEQLCSAPLSFVFSVSLGSQVLILPRPHFA</sequence>
<dbReference type="Proteomes" id="UP000314294">
    <property type="component" value="Unassembled WGS sequence"/>
</dbReference>
<accession>A0A4Z2IFT4</accession>
<reference evidence="2 3" key="1">
    <citation type="submission" date="2019-03" db="EMBL/GenBank/DDBJ databases">
        <title>First draft genome of Liparis tanakae, snailfish: a comprehensive survey of snailfish specific genes.</title>
        <authorList>
            <person name="Kim W."/>
            <person name="Song I."/>
            <person name="Jeong J.-H."/>
            <person name="Kim D."/>
            <person name="Kim S."/>
            <person name="Ryu S."/>
            <person name="Song J.Y."/>
            <person name="Lee S.K."/>
        </authorList>
    </citation>
    <scope>NUCLEOTIDE SEQUENCE [LARGE SCALE GENOMIC DNA]</scope>
    <source>
        <tissue evidence="2">Muscle</tissue>
    </source>
</reference>
<keyword evidence="3" id="KW-1185">Reference proteome</keyword>
<evidence type="ECO:0000313" key="3">
    <source>
        <dbReference type="Proteomes" id="UP000314294"/>
    </source>
</evidence>
<proteinExistence type="predicted"/>
<evidence type="ECO:0000256" key="1">
    <source>
        <dbReference type="SAM" id="MobiDB-lite"/>
    </source>
</evidence>
<protein>
    <submittedName>
        <fullName evidence="2">Uncharacterized protein</fullName>
    </submittedName>
</protein>
<evidence type="ECO:0000313" key="2">
    <source>
        <dbReference type="EMBL" id="TNN76770.1"/>
    </source>
</evidence>
<name>A0A4Z2IFT4_9TELE</name>
<organism evidence="2 3">
    <name type="scientific">Liparis tanakae</name>
    <name type="common">Tanaka's snailfish</name>
    <dbReference type="NCBI Taxonomy" id="230148"/>
    <lineage>
        <taxon>Eukaryota</taxon>
        <taxon>Metazoa</taxon>
        <taxon>Chordata</taxon>
        <taxon>Craniata</taxon>
        <taxon>Vertebrata</taxon>
        <taxon>Euteleostomi</taxon>
        <taxon>Actinopterygii</taxon>
        <taxon>Neopterygii</taxon>
        <taxon>Teleostei</taxon>
        <taxon>Neoteleostei</taxon>
        <taxon>Acanthomorphata</taxon>
        <taxon>Eupercaria</taxon>
        <taxon>Perciformes</taxon>
        <taxon>Cottioidei</taxon>
        <taxon>Cottales</taxon>
        <taxon>Liparidae</taxon>
        <taxon>Liparis</taxon>
    </lineage>
</organism>
<dbReference type="AlphaFoldDB" id="A0A4Z2IFT4"/>
<gene>
    <name evidence="2" type="ORF">EYF80_013019</name>
</gene>
<dbReference type="EMBL" id="SRLO01000090">
    <property type="protein sequence ID" value="TNN76770.1"/>
    <property type="molecule type" value="Genomic_DNA"/>
</dbReference>